<sequence length="28" mass="3275">MKKSLSLFAIFILTFFGFGYSIYYFNGV</sequence>
<reference evidence="2" key="1">
    <citation type="journal article" date="2010" name="Appl. Environ. Microbiol.">
        <title>Partial chromosome sequence of Spiroplasma citri reveals extensive viral invasion and important gene decay.</title>
        <authorList>
            <person name="Carle P."/>
            <person name="Saillard C."/>
            <person name="Carrere N."/>
            <person name="Carrere S."/>
            <person name="Duret S."/>
            <person name="Eveillard S."/>
            <person name="Gaurivaud P."/>
            <person name="Gourgues G."/>
            <person name="Gouzy J."/>
            <person name="Salar P."/>
            <person name="Verdin E."/>
            <person name="Breton M."/>
            <person name="Blanchard A."/>
            <person name="Laigret F."/>
            <person name="Bove J.M."/>
            <person name="Renaudin J."/>
            <person name="Foissac X."/>
        </authorList>
    </citation>
    <scope>NUCLEOTIDE SEQUENCE</scope>
    <source>
        <strain evidence="2">GII3-3X</strain>
    </source>
</reference>
<keyword evidence="1" id="KW-0472">Membrane</keyword>
<dbReference type="AlphaFoldDB" id="Q14L60"/>
<dbReference type="EMBL" id="AM285321">
    <property type="protein sequence ID" value="CAK99770.1"/>
    <property type="molecule type" value="Genomic_DNA"/>
</dbReference>
<accession>Q14L60</accession>
<name>Q14L60_SPICI</name>
<feature type="transmembrane region" description="Helical" evidence="1">
    <location>
        <begin position="7"/>
        <end position="25"/>
    </location>
</feature>
<organism evidence="2">
    <name type="scientific">Spiroplasma citri</name>
    <dbReference type="NCBI Taxonomy" id="2133"/>
    <lineage>
        <taxon>Bacteria</taxon>
        <taxon>Bacillati</taxon>
        <taxon>Mycoplasmatota</taxon>
        <taxon>Mollicutes</taxon>
        <taxon>Entomoplasmatales</taxon>
        <taxon>Spiroplasmataceae</taxon>
        <taxon>Spiroplasma</taxon>
    </lineage>
</organism>
<proteinExistence type="predicted"/>
<evidence type="ECO:0000313" key="2">
    <source>
        <dbReference type="EMBL" id="CAK99770.1"/>
    </source>
</evidence>
<keyword evidence="1" id="KW-1133">Transmembrane helix</keyword>
<gene>
    <name evidence="2" type="primary">orf1</name>
    <name evidence="2" type="ORF">SPICI20_012</name>
</gene>
<keyword evidence="1 2" id="KW-0812">Transmembrane</keyword>
<protein>
    <submittedName>
        <fullName evidence="2">Plectrovirus spv1-r8a2b orf 1 c-terminal truncated transmembrane protein</fullName>
    </submittedName>
</protein>
<evidence type="ECO:0000256" key="1">
    <source>
        <dbReference type="SAM" id="Phobius"/>
    </source>
</evidence>